<protein>
    <submittedName>
        <fullName evidence="1">Uncharacterized protein</fullName>
    </submittedName>
</protein>
<gene>
    <name evidence="1" type="ORF">C24_LOCUS23708</name>
</gene>
<reference evidence="1 2" key="1">
    <citation type="submission" date="2019-12" db="EMBL/GenBank/DDBJ databases">
        <authorList>
            <person name="Jiao W.-B."/>
            <person name="Schneeberger K."/>
        </authorList>
    </citation>
    <scope>NUCLEOTIDE SEQUENCE [LARGE SCALE GENOMIC DNA]</scope>
    <source>
        <strain evidence="2">cv. C24</strain>
    </source>
</reference>
<evidence type="ECO:0000313" key="1">
    <source>
        <dbReference type="EMBL" id="CAA0405866.1"/>
    </source>
</evidence>
<name>A0A5S9Y8W1_ARATH</name>
<proteinExistence type="predicted"/>
<sequence length="68" mass="7862">MSIPEKRKEFSCLSKAPEKPWNILERLQYSSHLVWKDYKFFIFGCGILARETPTSIKAPTFHASKCGI</sequence>
<organism evidence="1 2">
    <name type="scientific">Arabidopsis thaliana</name>
    <name type="common">Mouse-ear cress</name>
    <dbReference type="NCBI Taxonomy" id="3702"/>
    <lineage>
        <taxon>Eukaryota</taxon>
        <taxon>Viridiplantae</taxon>
        <taxon>Streptophyta</taxon>
        <taxon>Embryophyta</taxon>
        <taxon>Tracheophyta</taxon>
        <taxon>Spermatophyta</taxon>
        <taxon>Magnoliopsida</taxon>
        <taxon>eudicotyledons</taxon>
        <taxon>Gunneridae</taxon>
        <taxon>Pentapetalae</taxon>
        <taxon>rosids</taxon>
        <taxon>malvids</taxon>
        <taxon>Brassicales</taxon>
        <taxon>Brassicaceae</taxon>
        <taxon>Camelineae</taxon>
        <taxon>Arabidopsis</taxon>
    </lineage>
</organism>
<evidence type="ECO:0000313" key="2">
    <source>
        <dbReference type="Proteomes" id="UP000434276"/>
    </source>
</evidence>
<dbReference type="Proteomes" id="UP000434276">
    <property type="component" value="Unassembled WGS sequence"/>
</dbReference>
<dbReference type="EMBL" id="CACSHJ010000096">
    <property type="protein sequence ID" value="CAA0405866.1"/>
    <property type="molecule type" value="Genomic_DNA"/>
</dbReference>
<accession>A0A5S9Y8W1</accession>
<dbReference type="AlphaFoldDB" id="A0A5S9Y8W1"/>